<protein>
    <submittedName>
        <fullName evidence="1">Uncharacterized protein</fullName>
    </submittedName>
</protein>
<accession>A0A2T9YQ57</accession>
<keyword evidence="2" id="KW-1185">Reference proteome</keyword>
<dbReference type="EMBL" id="MBFT01000245">
    <property type="protein sequence ID" value="PVU94490.1"/>
    <property type="molecule type" value="Genomic_DNA"/>
</dbReference>
<evidence type="ECO:0000313" key="1">
    <source>
        <dbReference type="EMBL" id="PVU94490.1"/>
    </source>
</evidence>
<dbReference type="OrthoDB" id="10689799at2759"/>
<dbReference type="Proteomes" id="UP000245699">
    <property type="component" value="Unassembled WGS sequence"/>
</dbReference>
<reference evidence="1 2" key="1">
    <citation type="journal article" date="2018" name="MBio">
        <title>Comparative Genomics Reveals the Core Gene Toolbox for the Fungus-Insect Symbiosis.</title>
        <authorList>
            <person name="Wang Y."/>
            <person name="Stata M."/>
            <person name="Wang W."/>
            <person name="Stajich J.E."/>
            <person name="White M.M."/>
            <person name="Moncalvo J.M."/>
        </authorList>
    </citation>
    <scope>NUCLEOTIDE SEQUENCE [LARGE SCALE GENOMIC DNA]</scope>
    <source>
        <strain evidence="1 2">AUS-77-4</strain>
    </source>
</reference>
<dbReference type="AlphaFoldDB" id="A0A2T9YQ57"/>
<evidence type="ECO:0000313" key="2">
    <source>
        <dbReference type="Proteomes" id="UP000245699"/>
    </source>
</evidence>
<gene>
    <name evidence="1" type="ORF">BB559_002993</name>
</gene>
<sequence length="680" mass="78313">MSSQSQPNNPLTSVSNSRILTLNQDYGFKFTTLLLVKEQQNLIFRRLKTAQPSNLPVLPITVLVLWGHAFSAIAKSSIKNYQTPSSNHKYIKNSYLKARPFSSKPRKSRSSTLNSSFYNFTLSNSATYSNLSVRKFHSLPNHFNALSFPKSESASSIIDFDTELPATHELSLSGKNSDFSEDLNHINFFESKSLNNTNTNQKDFQKKTEFRIEDELKAESISNDISMDYKGLLIAVDDTLPYFHYLDNILIHKIVKALYLRKNYTKIYRIFKILYLELANFSDTPIHKYIIPSLFAIQKSTEALELCDRILGSPVQTLENKLNACKTTIYSLLEISQFEMALKRFENYLNTLRQNNIDSKNQHFVNESIQILRFFFSSSDIEICKKALLLYENALSEANTAKPYTILLLEHPELYKKNKLVLYQVITSGLDLTSPTFTLMISYAGKTNDTEFLAFILSKLINAKEVKISDILVSAIIKAIADLGFHNLALDTYKSIRKHTLVEKIRSESKMTSISNIGFSNYFKQYRNNSSLNSPYPYQTKFDFVLPENTYKSETVLYQNINKLLEECLNPQLFDIRLTLYTTASMISFAGQIGNYSLLQYIWNDYLHMINTFKIYEFDMSVVYSYCKSLLLCNKMPENIDSISEQLKKRSIMPTKQFKIKLSKYRKYGSKKPTKANTAH</sequence>
<proteinExistence type="predicted"/>
<comment type="caution">
    <text evidence="1">The sequence shown here is derived from an EMBL/GenBank/DDBJ whole genome shotgun (WGS) entry which is preliminary data.</text>
</comment>
<name>A0A2T9YQ57_9FUNG</name>
<organism evidence="1 2">
    <name type="scientific">Furculomyces boomerangus</name>
    <dbReference type="NCBI Taxonomy" id="61424"/>
    <lineage>
        <taxon>Eukaryota</taxon>
        <taxon>Fungi</taxon>
        <taxon>Fungi incertae sedis</taxon>
        <taxon>Zoopagomycota</taxon>
        <taxon>Kickxellomycotina</taxon>
        <taxon>Harpellomycetes</taxon>
        <taxon>Harpellales</taxon>
        <taxon>Harpellaceae</taxon>
        <taxon>Furculomyces</taxon>
    </lineage>
</organism>